<feature type="domain" description="ER-bound oxygenase mpaB/mpaB'/Rubber oxygenase catalytic" evidence="2">
    <location>
        <begin position="138"/>
        <end position="343"/>
    </location>
</feature>
<evidence type="ECO:0000256" key="1">
    <source>
        <dbReference type="SAM" id="Phobius"/>
    </source>
</evidence>
<evidence type="ECO:0000313" key="4">
    <source>
        <dbReference type="Proteomes" id="UP001610432"/>
    </source>
</evidence>
<keyword evidence="1" id="KW-0472">Membrane</keyword>
<reference evidence="3 4" key="1">
    <citation type="submission" date="2024-07" db="EMBL/GenBank/DDBJ databases">
        <title>Section-level genome sequencing and comparative genomics of Aspergillus sections Usti and Cavernicolus.</title>
        <authorList>
            <consortium name="Lawrence Berkeley National Laboratory"/>
            <person name="Nybo J.L."/>
            <person name="Vesth T.C."/>
            <person name="Theobald S."/>
            <person name="Frisvad J.C."/>
            <person name="Larsen T.O."/>
            <person name="Kjaerboelling I."/>
            <person name="Rothschild-Mancinelli K."/>
            <person name="Lyhne E.K."/>
            <person name="Kogle M.E."/>
            <person name="Barry K."/>
            <person name="Clum A."/>
            <person name="Na H."/>
            <person name="Ledsgaard L."/>
            <person name="Lin J."/>
            <person name="Lipzen A."/>
            <person name="Kuo A."/>
            <person name="Riley R."/>
            <person name="Mondo S."/>
            <person name="Labutti K."/>
            <person name="Haridas S."/>
            <person name="Pangalinan J."/>
            <person name="Salamov A.A."/>
            <person name="Simmons B.A."/>
            <person name="Magnuson J.K."/>
            <person name="Chen J."/>
            <person name="Drula E."/>
            <person name="Henrissat B."/>
            <person name="Wiebenga A."/>
            <person name="Lubbers R.J."/>
            <person name="Gomes A.C."/>
            <person name="Macurrencykelacurrency M.R."/>
            <person name="Stajich J."/>
            <person name="Grigoriev I.V."/>
            <person name="Mortensen U.H."/>
            <person name="De Vries R.P."/>
            <person name="Baker S.E."/>
            <person name="Andersen M.R."/>
        </authorList>
    </citation>
    <scope>NUCLEOTIDE SEQUENCE [LARGE SCALE GENOMIC DNA]</scope>
    <source>
        <strain evidence="3 4">CBS 449.75</strain>
    </source>
</reference>
<keyword evidence="1" id="KW-1133">Transmembrane helix</keyword>
<dbReference type="InterPro" id="IPR018713">
    <property type="entry name" value="MPAB/Lcp_cat_dom"/>
</dbReference>
<dbReference type="PANTHER" id="PTHR37539:SF1">
    <property type="entry name" value="ER-BOUND OXYGENASE MPAB_MPAB'_RUBBER OXYGENASE CATALYTIC DOMAIN-CONTAINING PROTEIN"/>
    <property type="match status" value="1"/>
</dbReference>
<name>A0ABR4LCU2_9EURO</name>
<dbReference type="GeneID" id="98142015"/>
<dbReference type="RefSeq" id="XP_070881335.1">
    <property type="nucleotide sequence ID" value="XM_071026943.1"/>
</dbReference>
<comment type="caution">
    <text evidence="3">The sequence shown here is derived from an EMBL/GenBank/DDBJ whole genome shotgun (WGS) entry which is preliminary data.</text>
</comment>
<evidence type="ECO:0000259" key="2">
    <source>
        <dbReference type="Pfam" id="PF09995"/>
    </source>
</evidence>
<feature type="transmembrane region" description="Helical" evidence="1">
    <location>
        <begin position="420"/>
        <end position="444"/>
    </location>
</feature>
<dbReference type="InterPro" id="IPR037473">
    <property type="entry name" value="Lcp-like"/>
</dbReference>
<dbReference type="Proteomes" id="UP001610432">
    <property type="component" value="Unassembled WGS sequence"/>
</dbReference>
<keyword evidence="1" id="KW-0812">Transmembrane</keyword>
<dbReference type="PANTHER" id="PTHR37539">
    <property type="entry name" value="SECRETED PROTEIN-RELATED"/>
    <property type="match status" value="1"/>
</dbReference>
<keyword evidence="4" id="KW-1185">Reference proteome</keyword>
<evidence type="ECO:0000313" key="3">
    <source>
        <dbReference type="EMBL" id="KAL2862356.1"/>
    </source>
</evidence>
<gene>
    <name evidence="3" type="ORF">BJX67DRAFT_298768</name>
</gene>
<dbReference type="Pfam" id="PF09995">
    <property type="entry name" value="MPAB_Lcp_cat"/>
    <property type="match status" value="1"/>
</dbReference>
<accession>A0ABR4LCU2</accession>
<dbReference type="EMBL" id="JBFXLQ010000069">
    <property type="protein sequence ID" value="KAL2862356.1"/>
    <property type="molecule type" value="Genomic_DNA"/>
</dbReference>
<proteinExistence type="predicted"/>
<sequence>MSVTTNKKGNRVEYHYWDYSFEWTDQHRPGSELEPWTRTCDTLADECNAILDALPASAEDPSKRDRYALLRDNHASDPKLEELWTQINTVPEWVDWEQIQRGQDLFWRYLVPITNALTFVSLLGGMGAIRVGEILSRTGGFGAKVVRRRLLETVQHTIQVNNSPEAMHPGGEGALASVRVRLLHSAVRRKIMGLVEQDPTYYDANRFGIPINDLDSFATINTFSSTVIWLGLPRQGITLTSQQEEDYVALWRLVAYYMGAPTEPFESAAKAKLVSESLLVNEFKPTDTGRILARNITIGLENTAPIYASLEYMDALTRLLNGEQLSDELHIPKTSLYYRVLMWGYCFWVQVQAKTLPFIPAVDRHLIASRKKFFWKHLMDEKDGLGKETVFDFKYVPGLKRRTRLGERKKYFFKKPGIEILSYLGLLSAFGFAATFSTGLYFVITRAFPQTR</sequence>
<protein>
    <recommendedName>
        <fullName evidence="2">ER-bound oxygenase mpaB/mpaB'/Rubber oxygenase catalytic domain-containing protein</fullName>
    </recommendedName>
</protein>
<organism evidence="3 4">
    <name type="scientific">Aspergillus lucknowensis</name>
    <dbReference type="NCBI Taxonomy" id="176173"/>
    <lineage>
        <taxon>Eukaryota</taxon>
        <taxon>Fungi</taxon>
        <taxon>Dikarya</taxon>
        <taxon>Ascomycota</taxon>
        <taxon>Pezizomycotina</taxon>
        <taxon>Eurotiomycetes</taxon>
        <taxon>Eurotiomycetidae</taxon>
        <taxon>Eurotiales</taxon>
        <taxon>Aspergillaceae</taxon>
        <taxon>Aspergillus</taxon>
        <taxon>Aspergillus subgen. Nidulantes</taxon>
    </lineage>
</organism>